<reference evidence="2" key="1">
    <citation type="journal article" date="2017" name="Proc. Natl. Acad. Sci. U.S.A.">
        <title>Simulation of Deepwater Horizon oil plume reveals substrate specialization within a complex community of hydrocarbon-degraders.</title>
        <authorList>
            <person name="Hu P."/>
            <person name="Dubinsky E.A."/>
            <person name="Probst A.J."/>
            <person name="Wang J."/>
            <person name="Sieber C.M.K."/>
            <person name="Tom L.M."/>
            <person name="Gardinali P."/>
            <person name="Banfield J.F."/>
            <person name="Atlas R.M."/>
            <person name="Andersen G.L."/>
        </authorList>
    </citation>
    <scope>NUCLEOTIDE SEQUENCE [LARGE SCALE GENOMIC DNA]</scope>
</reference>
<dbReference type="CDD" id="cd11572">
    <property type="entry name" value="RlmI_M_like"/>
    <property type="match status" value="1"/>
</dbReference>
<name>A0A1Y5F1Y5_9BACT</name>
<dbReference type="GO" id="GO:0032259">
    <property type="term" value="P:methylation"/>
    <property type="evidence" value="ECO:0007669"/>
    <property type="project" value="UniProtKB-KW"/>
</dbReference>
<protein>
    <submittedName>
        <fullName evidence="1">Uncharacterized protein</fullName>
    </submittedName>
</protein>
<dbReference type="PANTHER" id="PTHR42873">
    <property type="entry name" value="RIBOSOMAL RNA LARGE SUBUNIT METHYLTRANSFERASE"/>
    <property type="match status" value="1"/>
</dbReference>
<dbReference type="PANTHER" id="PTHR42873:SF1">
    <property type="entry name" value="S-ADENOSYLMETHIONINE-DEPENDENT METHYLTRANSFERASE DOMAIN-CONTAINING PROTEIN"/>
    <property type="match status" value="1"/>
</dbReference>
<dbReference type="Gene3D" id="3.40.50.150">
    <property type="entry name" value="Vaccinia Virus protein VP39"/>
    <property type="match status" value="1"/>
</dbReference>
<accession>A0A1Y5F1Y5</accession>
<evidence type="ECO:0000313" key="2">
    <source>
        <dbReference type="Proteomes" id="UP000196531"/>
    </source>
</evidence>
<dbReference type="AlphaFoldDB" id="A0A1Y5F1Y5"/>
<dbReference type="Proteomes" id="UP000196531">
    <property type="component" value="Unassembled WGS sequence"/>
</dbReference>
<comment type="caution">
    <text evidence="1">The sequence shown here is derived from an EMBL/GenBank/DDBJ whole genome shotgun (WGS) entry which is preliminary data.</text>
</comment>
<dbReference type="Gene3D" id="3.30.750.80">
    <property type="entry name" value="RNA methyltransferase domain (HRMD) like"/>
    <property type="match status" value="1"/>
</dbReference>
<evidence type="ECO:0000313" key="1">
    <source>
        <dbReference type="EMBL" id="OUR93045.1"/>
    </source>
</evidence>
<dbReference type="SUPFAM" id="SSF53335">
    <property type="entry name" value="S-adenosyl-L-methionine-dependent methyltransferases"/>
    <property type="match status" value="1"/>
</dbReference>
<dbReference type="InterPro" id="IPR029063">
    <property type="entry name" value="SAM-dependent_MTases_sf"/>
</dbReference>
<organism evidence="1 2">
    <name type="scientific">Halobacteriovorax marinus</name>
    <dbReference type="NCBI Taxonomy" id="97084"/>
    <lineage>
        <taxon>Bacteria</taxon>
        <taxon>Pseudomonadati</taxon>
        <taxon>Bdellovibrionota</taxon>
        <taxon>Bacteriovoracia</taxon>
        <taxon>Bacteriovoracales</taxon>
        <taxon>Halobacteriovoraceae</taxon>
        <taxon>Halobacteriovorax</taxon>
    </lineage>
</organism>
<gene>
    <name evidence="1" type="ORF">A9Q84_21310</name>
</gene>
<sequence>MKKLLLSKDATKRLSHGKHDFYLRDFEGSVRSFQPGEWVEVEGTNESFHGFVNSFVTSGPNLRIVGKKGSLSDPLEILLAKIQFCYDHRKQFIGYDNYRLCFGEADGLPGLIIDTFENCILMQINTAGIDKFREQIKSYLKNLYKEKEICFFDNPKYREREVLPEFESDLINDVKVFENNFKYTISKETIQKIGYYFDHRENRKKLEDFLKRFPTLTRGMDLFSYVGSWGLHLLRGGVEKVEFVDQANMESNTNSALEENGFLGRGQFIRKDVFAHLDLCIQNHERFDIIVSDPPAFSKSGKNLGKALGGYEKLHHKSLQLLNDKGLYVAASCTHGVSLEDLDQTVNKAAKRLNKNIMLLDTGVQGWDHPFKSFKSNSFYIKYLLYQVYE</sequence>
<proteinExistence type="predicted"/>
<dbReference type="GO" id="GO:0008168">
    <property type="term" value="F:methyltransferase activity"/>
    <property type="evidence" value="ECO:0007669"/>
    <property type="project" value="UniProtKB-KW"/>
</dbReference>
<dbReference type="EMBL" id="MAAO01000016">
    <property type="protein sequence ID" value="OUR93045.1"/>
    <property type="molecule type" value="Genomic_DNA"/>
</dbReference>